<feature type="transmembrane region" description="Helical" evidence="1">
    <location>
        <begin position="189"/>
        <end position="208"/>
    </location>
</feature>
<dbReference type="Proteomes" id="UP000425960">
    <property type="component" value="Chromosome"/>
</dbReference>
<name>A0A5K7ZTV5_9BACT</name>
<dbReference type="InterPro" id="IPR022472">
    <property type="entry name" value="VPLPA-CTERM"/>
</dbReference>
<keyword evidence="1" id="KW-0812">Transmembrane</keyword>
<proteinExistence type="predicted"/>
<gene>
    <name evidence="3" type="ORF">DSCO28_42170</name>
</gene>
<organism evidence="3 4">
    <name type="scientific">Desulfosarcina ovata subsp. sediminis</name>
    <dbReference type="NCBI Taxonomy" id="885957"/>
    <lineage>
        <taxon>Bacteria</taxon>
        <taxon>Pseudomonadati</taxon>
        <taxon>Thermodesulfobacteriota</taxon>
        <taxon>Desulfobacteria</taxon>
        <taxon>Desulfobacterales</taxon>
        <taxon>Desulfosarcinaceae</taxon>
        <taxon>Desulfosarcina</taxon>
    </lineage>
</organism>
<evidence type="ECO:0000313" key="3">
    <source>
        <dbReference type="EMBL" id="BBO83651.1"/>
    </source>
</evidence>
<evidence type="ECO:0000256" key="2">
    <source>
        <dbReference type="SAM" id="SignalP"/>
    </source>
</evidence>
<dbReference type="InterPro" id="IPR013424">
    <property type="entry name" value="Ice-binding_C"/>
</dbReference>
<evidence type="ECO:0000313" key="4">
    <source>
        <dbReference type="Proteomes" id="UP000425960"/>
    </source>
</evidence>
<keyword evidence="1" id="KW-0472">Membrane</keyword>
<dbReference type="NCBIfam" id="TIGR02595">
    <property type="entry name" value="PEP_CTERM"/>
    <property type="match status" value="1"/>
</dbReference>
<keyword evidence="1" id="KW-1133">Transmembrane helix</keyword>
<dbReference type="RefSeq" id="WP_155323803.1">
    <property type="nucleotide sequence ID" value="NZ_AP021876.1"/>
</dbReference>
<dbReference type="KEGG" id="dov:DSCO28_42170"/>
<dbReference type="EMBL" id="AP021876">
    <property type="protein sequence ID" value="BBO83651.1"/>
    <property type="molecule type" value="Genomic_DNA"/>
</dbReference>
<sequence length="213" mass="22356">MRKHYLMIIAALILFGFAGTAGAATISIIPTGTYSMAAGDTVSFDVLFSADDDGDTLTGLLLNLGYDAEELSFVSYSYDALSAEGWTEFFGTAQDVALEDGSYLANYNLSYPWSGSGYDVAANQSVSMGTFTFTATAGLVEDGLSDLWVVESVATDATHTYYSTISFNASYGEPALDLLTAQGADVAPVPVPAAAWLLGSGLIGLVGLRRRKA</sequence>
<feature type="chain" id="PRO_5024279405" description="PEP-CTERM protein-sorting domain-containing protein" evidence="2">
    <location>
        <begin position="24"/>
        <end position="213"/>
    </location>
</feature>
<evidence type="ECO:0008006" key="5">
    <source>
        <dbReference type="Google" id="ProtNLM"/>
    </source>
</evidence>
<protein>
    <recommendedName>
        <fullName evidence="5">PEP-CTERM protein-sorting domain-containing protein</fullName>
    </recommendedName>
</protein>
<dbReference type="Gene3D" id="2.60.40.680">
    <property type="match status" value="1"/>
</dbReference>
<evidence type="ECO:0000256" key="1">
    <source>
        <dbReference type="SAM" id="Phobius"/>
    </source>
</evidence>
<reference evidence="3 4" key="1">
    <citation type="submission" date="2019-11" db="EMBL/GenBank/DDBJ databases">
        <title>Comparative genomics of hydrocarbon-degrading Desulfosarcina strains.</title>
        <authorList>
            <person name="Watanabe M."/>
            <person name="Kojima H."/>
            <person name="Fukui M."/>
        </authorList>
    </citation>
    <scope>NUCLEOTIDE SEQUENCE [LARGE SCALE GENOMIC DNA]</scope>
    <source>
        <strain evidence="3 4">28bB2T</strain>
    </source>
</reference>
<accession>A0A5K7ZTV5</accession>
<dbReference type="AlphaFoldDB" id="A0A5K7ZTV5"/>
<feature type="signal peptide" evidence="2">
    <location>
        <begin position="1"/>
        <end position="23"/>
    </location>
</feature>
<dbReference type="NCBIfam" id="TIGR03370">
    <property type="entry name" value="VPLPA-CTERM"/>
    <property type="match status" value="1"/>
</dbReference>
<keyword evidence="2" id="KW-0732">Signal</keyword>